<keyword evidence="4" id="KW-1185">Reference proteome</keyword>
<dbReference type="CDD" id="cd17906">
    <property type="entry name" value="CheX"/>
    <property type="match status" value="1"/>
</dbReference>
<evidence type="ECO:0000313" key="4">
    <source>
        <dbReference type="Proteomes" id="UP000321157"/>
    </source>
</evidence>
<evidence type="ECO:0000256" key="1">
    <source>
        <dbReference type="ARBA" id="ARBA00022500"/>
    </source>
</evidence>
<evidence type="ECO:0000313" key="3">
    <source>
        <dbReference type="EMBL" id="GEN35241.1"/>
    </source>
</evidence>
<dbReference type="InterPro" id="IPR038756">
    <property type="entry name" value="CheX-like"/>
</dbReference>
<dbReference type="InterPro" id="IPR028051">
    <property type="entry name" value="CheX-like_dom"/>
</dbReference>
<comment type="caution">
    <text evidence="3">The sequence shown here is derived from an EMBL/GenBank/DDBJ whole genome shotgun (WGS) entry which is preliminary data.</text>
</comment>
<dbReference type="Gene3D" id="3.40.1550.10">
    <property type="entry name" value="CheC-like"/>
    <property type="match status" value="1"/>
</dbReference>
<dbReference type="Pfam" id="PF13690">
    <property type="entry name" value="CheX"/>
    <property type="match status" value="1"/>
</dbReference>
<keyword evidence="1" id="KW-0145">Chemotaxis</keyword>
<dbReference type="PANTHER" id="PTHR39452:SF1">
    <property type="entry name" value="CHEY-P PHOSPHATASE CHEX"/>
    <property type="match status" value="1"/>
</dbReference>
<dbReference type="Proteomes" id="UP000321157">
    <property type="component" value="Unassembled WGS sequence"/>
</dbReference>
<dbReference type="OrthoDB" id="9788100at2"/>
<dbReference type="EMBL" id="BJXX01000123">
    <property type="protein sequence ID" value="GEN35241.1"/>
    <property type="molecule type" value="Genomic_DNA"/>
</dbReference>
<dbReference type="InterPro" id="IPR028976">
    <property type="entry name" value="CheC-like_sf"/>
</dbReference>
<dbReference type="GO" id="GO:0006935">
    <property type="term" value="P:chemotaxis"/>
    <property type="evidence" value="ECO:0007669"/>
    <property type="project" value="UniProtKB-KW"/>
</dbReference>
<protein>
    <recommendedName>
        <fullName evidence="2">Chemotaxis phosphatase CheX-like domain-containing protein</fullName>
    </recommendedName>
</protein>
<dbReference type="RefSeq" id="WP_146810682.1">
    <property type="nucleotide sequence ID" value="NZ_BJXX01000123.1"/>
</dbReference>
<dbReference type="AlphaFoldDB" id="A0A511VAC8"/>
<gene>
    <name evidence="3" type="ORF">ADA01nite_27010</name>
</gene>
<organism evidence="3 4">
    <name type="scientific">Aneurinibacillus danicus</name>
    <dbReference type="NCBI Taxonomy" id="267746"/>
    <lineage>
        <taxon>Bacteria</taxon>
        <taxon>Bacillati</taxon>
        <taxon>Bacillota</taxon>
        <taxon>Bacilli</taxon>
        <taxon>Bacillales</taxon>
        <taxon>Paenibacillaceae</taxon>
        <taxon>Aneurinibacillus group</taxon>
        <taxon>Aneurinibacillus</taxon>
    </lineage>
</organism>
<sequence>MQANQINAILSGTRSVLEGHLGMQVSSGKPTLQVNPVFSGQISVIVGMTGMLKVDLILGMTQKAVCAIISKMFGGMEIQEIDDMGWSAFSEFGNWVGAACCTELMNNGYEVNITPPIINEGESKFRSVHKFISIPFQVDENEIMVHVSAQQS</sequence>
<accession>A0A511VAC8</accession>
<reference evidence="3 4" key="1">
    <citation type="submission" date="2019-07" db="EMBL/GenBank/DDBJ databases">
        <title>Whole genome shotgun sequence of Aneurinibacillus danicus NBRC 102444.</title>
        <authorList>
            <person name="Hosoyama A."/>
            <person name="Uohara A."/>
            <person name="Ohji S."/>
            <person name="Ichikawa N."/>
        </authorList>
    </citation>
    <scope>NUCLEOTIDE SEQUENCE [LARGE SCALE GENOMIC DNA]</scope>
    <source>
        <strain evidence="3 4">NBRC 102444</strain>
    </source>
</reference>
<proteinExistence type="predicted"/>
<evidence type="ECO:0000259" key="2">
    <source>
        <dbReference type="Pfam" id="PF13690"/>
    </source>
</evidence>
<dbReference type="SUPFAM" id="SSF103039">
    <property type="entry name" value="CheC-like"/>
    <property type="match status" value="1"/>
</dbReference>
<name>A0A511VAC8_9BACL</name>
<feature type="domain" description="Chemotaxis phosphatase CheX-like" evidence="2">
    <location>
        <begin position="42"/>
        <end position="136"/>
    </location>
</feature>
<dbReference type="PANTHER" id="PTHR39452">
    <property type="entry name" value="CHEY-P PHOSPHATASE CHEX"/>
    <property type="match status" value="1"/>
</dbReference>